<dbReference type="Proteomes" id="UP000807159">
    <property type="component" value="Chromosome 12"/>
</dbReference>
<protein>
    <recommendedName>
        <fullName evidence="2">Sey1/RHD3-like three-helix bundle domain-containing protein</fullName>
    </recommendedName>
</protein>
<feature type="non-terminal residue" evidence="3">
    <location>
        <position position="1"/>
    </location>
</feature>
<evidence type="ECO:0000256" key="1">
    <source>
        <dbReference type="SAM" id="Coils"/>
    </source>
</evidence>
<feature type="coiled-coil region" evidence="1">
    <location>
        <begin position="193"/>
        <end position="220"/>
    </location>
</feature>
<evidence type="ECO:0000259" key="2">
    <source>
        <dbReference type="Pfam" id="PF20428"/>
    </source>
</evidence>
<dbReference type="EMBL" id="JACEGQ020000012">
    <property type="protein sequence ID" value="KAH8492665.1"/>
    <property type="molecule type" value="Genomic_DNA"/>
</dbReference>
<gene>
    <name evidence="3" type="ORF">H0E87_022038</name>
</gene>
<organism evidence="3 4">
    <name type="scientific">Populus deltoides</name>
    <name type="common">Eastern poplar</name>
    <name type="synonym">Eastern cottonwood</name>
    <dbReference type="NCBI Taxonomy" id="3696"/>
    <lineage>
        <taxon>Eukaryota</taxon>
        <taxon>Viridiplantae</taxon>
        <taxon>Streptophyta</taxon>
        <taxon>Embryophyta</taxon>
        <taxon>Tracheophyta</taxon>
        <taxon>Spermatophyta</taxon>
        <taxon>Magnoliopsida</taxon>
        <taxon>eudicotyledons</taxon>
        <taxon>Gunneridae</taxon>
        <taxon>Pentapetalae</taxon>
        <taxon>rosids</taxon>
        <taxon>fabids</taxon>
        <taxon>Malpighiales</taxon>
        <taxon>Salicaceae</taxon>
        <taxon>Saliceae</taxon>
        <taxon>Populus</taxon>
    </lineage>
</organism>
<evidence type="ECO:0000313" key="4">
    <source>
        <dbReference type="Proteomes" id="UP000807159"/>
    </source>
</evidence>
<dbReference type="InterPro" id="IPR008803">
    <property type="entry name" value="RHD3/Sey1"/>
</dbReference>
<dbReference type="GO" id="GO:0003924">
    <property type="term" value="F:GTPase activity"/>
    <property type="evidence" value="ECO:0007669"/>
    <property type="project" value="TreeGrafter"/>
</dbReference>
<dbReference type="InterPro" id="IPR046758">
    <property type="entry name" value="Sey1/RHD3-like_3HB"/>
</dbReference>
<keyword evidence="4" id="KW-1185">Reference proteome</keyword>
<dbReference type="GO" id="GO:0005783">
    <property type="term" value="C:endoplasmic reticulum"/>
    <property type="evidence" value="ECO:0007669"/>
    <property type="project" value="TreeGrafter"/>
</dbReference>
<accession>A0A8T2XGK1</accession>
<reference evidence="3" key="1">
    <citation type="journal article" date="2021" name="J. Hered.">
        <title>Genome Assembly of Salicaceae Populus deltoides (Eastern Cottonwood) I-69 Based on Nanopore Sequencing and Hi-C Technologies.</title>
        <authorList>
            <person name="Bai S."/>
            <person name="Wu H."/>
            <person name="Zhang J."/>
            <person name="Pan Z."/>
            <person name="Zhao W."/>
            <person name="Li Z."/>
            <person name="Tong C."/>
        </authorList>
    </citation>
    <scope>NUCLEOTIDE SEQUENCE</scope>
    <source>
        <tissue evidence="3">Leaf</tissue>
    </source>
</reference>
<dbReference type="PANTHER" id="PTHR45923">
    <property type="entry name" value="PROTEIN SEY1"/>
    <property type="match status" value="1"/>
</dbReference>
<feature type="domain" description="Sey1/RHD3-like three-helix bundle" evidence="2">
    <location>
        <begin position="98"/>
        <end position="210"/>
    </location>
</feature>
<keyword evidence="1" id="KW-0175">Coiled coil</keyword>
<dbReference type="Pfam" id="PF20428">
    <property type="entry name" value="Sey1_3HB"/>
    <property type="match status" value="1"/>
</dbReference>
<dbReference type="Pfam" id="PF05879">
    <property type="entry name" value="RHD3_GTPase"/>
    <property type="match status" value="1"/>
</dbReference>
<evidence type="ECO:0000313" key="3">
    <source>
        <dbReference type="EMBL" id="KAH8492665.1"/>
    </source>
</evidence>
<proteinExistence type="predicted"/>
<name>A0A8T2XGK1_POPDE</name>
<sequence>VALLRQRFIHSISPGGLAGDRKDVQPASGFPLRAEQIWKTIKENKDLDLPALEVMVATFRCEQIAKKKLSCLKLDETWLAMSEALKSGPVSEFGEKLRYDMEVMGYEERIRKDKRQQLETRALEVVYPAYVAMLQHLRSIALNSFTTKLEKTVEERRGVGFEAFVDSCGQSSMLQFEKGCEDATIKKRVNGWVAAEVNVRERLQLEIEKLKSDKKAEYEVISLVHVLKSMPAFPCSLVPHAYPSLANGHLYA</sequence>
<comment type="caution">
    <text evidence="3">The sequence shown here is derived from an EMBL/GenBank/DDBJ whole genome shotgun (WGS) entry which is preliminary data.</text>
</comment>
<dbReference type="GO" id="GO:0016320">
    <property type="term" value="P:endoplasmic reticulum membrane fusion"/>
    <property type="evidence" value="ECO:0007669"/>
    <property type="project" value="TreeGrafter"/>
</dbReference>
<dbReference type="AlphaFoldDB" id="A0A8T2XGK1"/>
<dbReference type="PANTHER" id="PTHR45923:SF20">
    <property type="entry name" value="PROTEIN ROOT HAIR DEFECTIVE 3 HOMOLOG 2"/>
    <property type="match status" value="1"/>
</dbReference>